<keyword evidence="6" id="KW-0732">Signal</keyword>
<dbReference type="PANTHER" id="PTHR28013">
    <property type="entry name" value="PROTEIN DCV1-RELATED"/>
    <property type="match status" value="1"/>
</dbReference>
<proteinExistence type="predicted"/>
<dbReference type="PANTHER" id="PTHR28013:SF3">
    <property type="entry name" value="PROTEIN DCV1-RELATED"/>
    <property type="match status" value="1"/>
</dbReference>
<evidence type="ECO:0000256" key="4">
    <source>
        <dbReference type="ARBA" id="ARBA00023136"/>
    </source>
</evidence>
<feature type="transmembrane region" description="Helical" evidence="5">
    <location>
        <begin position="199"/>
        <end position="227"/>
    </location>
</feature>
<comment type="subcellular location">
    <subcellularLocation>
        <location evidence="1">Membrane</location>
        <topology evidence="1">Multi-pass membrane protein</topology>
    </subcellularLocation>
</comment>
<keyword evidence="2 5" id="KW-0812">Transmembrane</keyword>
<dbReference type="GO" id="GO:0005886">
    <property type="term" value="C:plasma membrane"/>
    <property type="evidence" value="ECO:0007669"/>
    <property type="project" value="InterPro"/>
</dbReference>
<evidence type="ECO:0000256" key="5">
    <source>
        <dbReference type="SAM" id="Phobius"/>
    </source>
</evidence>
<organism evidence="7 8">
    <name type="scientific">Colletotrichum siamense</name>
    <name type="common">Anthracnose fungus</name>
    <dbReference type="NCBI Taxonomy" id="690259"/>
    <lineage>
        <taxon>Eukaryota</taxon>
        <taxon>Fungi</taxon>
        <taxon>Dikarya</taxon>
        <taxon>Ascomycota</taxon>
        <taxon>Pezizomycotina</taxon>
        <taxon>Sordariomycetes</taxon>
        <taxon>Hypocreomycetidae</taxon>
        <taxon>Glomerellales</taxon>
        <taxon>Glomerellaceae</taxon>
        <taxon>Colletotrichum</taxon>
        <taxon>Colletotrichum gloeosporioides species complex</taxon>
    </lineage>
</organism>
<dbReference type="EMBL" id="QPMT01000034">
    <property type="protein sequence ID" value="KAF4853895.1"/>
    <property type="molecule type" value="Genomic_DNA"/>
</dbReference>
<sequence length="258" mass="27739">MGARLLTAVGALTLVVAFALLIVTCASIPNTSLPLLTVDAHNDRRGATGGEIRVQFGLWGWCQHTSEVWGTHPEGCVKGNGTSGYNPAVVMRGLNEDFPSFNTAGSARDLTLGFVLPAVAIATTGVAIILAIAWLIKRNLIIYIAILTFSVLSFIFTIAAVGCVFGFCEKIRKGTPARTLVWVGTSRSRTATFWDLKTYYGPCVVTLALACGVLLVATIILFFAWLVSKREGRRTWSEGVAEKHRVSHSEVAPSSSEH</sequence>
<gene>
    <name evidence="7" type="ORF">CGCSCA2_v009764</name>
</gene>
<dbReference type="Proteomes" id="UP000711996">
    <property type="component" value="Unassembled WGS sequence"/>
</dbReference>
<feature type="transmembrane region" description="Helical" evidence="5">
    <location>
        <begin position="114"/>
        <end position="136"/>
    </location>
</feature>
<dbReference type="InterPro" id="IPR009571">
    <property type="entry name" value="SUR7/Rim9-like_fungi"/>
</dbReference>
<evidence type="ECO:0008006" key="9">
    <source>
        <dbReference type="Google" id="ProtNLM"/>
    </source>
</evidence>
<feature type="transmembrane region" description="Helical" evidence="5">
    <location>
        <begin position="143"/>
        <end position="167"/>
    </location>
</feature>
<dbReference type="GO" id="GO:0032153">
    <property type="term" value="C:cell division site"/>
    <property type="evidence" value="ECO:0007669"/>
    <property type="project" value="TreeGrafter"/>
</dbReference>
<name>A0A9P5K1B2_COLSI</name>
<dbReference type="OrthoDB" id="4848419at2759"/>
<evidence type="ECO:0000256" key="1">
    <source>
        <dbReference type="ARBA" id="ARBA00004141"/>
    </source>
</evidence>
<dbReference type="Pfam" id="PF06687">
    <property type="entry name" value="SUR7"/>
    <property type="match status" value="1"/>
</dbReference>
<feature type="chain" id="PRO_5040396071" description="Pali-domain-containing protein" evidence="6">
    <location>
        <begin position="28"/>
        <end position="258"/>
    </location>
</feature>
<evidence type="ECO:0000256" key="2">
    <source>
        <dbReference type="ARBA" id="ARBA00022692"/>
    </source>
</evidence>
<comment type="caution">
    <text evidence="7">The sequence shown here is derived from an EMBL/GenBank/DDBJ whole genome shotgun (WGS) entry which is preliminary data.</text>
</comment>
<evidence type="ECO:0000313" key="7">
    <source>
        <dbReference type="EMBL" id="KAF4853895.1"/>
    </source>
</evidence>
<keyword evidence="8" id="KW-1185">Reference proteome</keyword>
<protein>
    <recommendedName>
        <fullName evidence="9">Pali-domain-containing protein</fullName>
    </recommendedName>
</protein>
<reference evidence="7" key="1">
    <citation type="submission" date="2019-06" db="EMBL/GenBank/DDBJ databases">
        <authorList>
            <person name="Gan P."/>
            <person name="Shirasu K."/>
        </authorList>
    </citation>
    <scope>NUCLEOTIDE SEQUENCE [LARGE SCALE GENOMIC DNA]</scope>
    <source>
        <strain evidence="7">CAD2</strain>
    </source>
</reference>
<evidence type="ECO:0000313" key="8">
    <source>
        <dbReference type="Proteomes" id="UP000711996"/>
    </source>
</evidence>
<dbReference type="InterPro" id="IPR051380">
    <property type="entry name" value="pH-response_reg_palI/RIM9"/>
</dbReference>
<accession>A0A9P5K1B2</accession>
<feature type="signal peptide" evidence="6">
    <location>
        <begin position="1"/>
        <end position="27"/>
    </location>
</feature>
<evidence type="ECO:0000256" key="3">
    <source>
        <dbReference type="ARBA" id="ARBA00022989"/>
    </source>
</evidence>
<dbReference type="AlphaFoldDB" id="A0A9P5K1B2"/>
<keyword evidence="4 5" id="KW-0472">Membrane</keyword>
<keyword evidence="3 5" id="KW-1133">Transmembrane helix</keyword>
<dbReference type="GO" id="GO:0035838">
    <property type="term" value="C:growing cell tip"/>
    <property type="evidence" value="ECO:0007669"/>
    <property type="project" value="TreeGrafter"/>
</dbReference>
<evidence type="ECO:0000256" key="6">
    <source>
        <dbReference type="SAM" id="SignalP"/>
    </source>
</evidence>